<feature type="domain" description="PNPLA" evidence="7">
    <location>
        <begin position="22"/>
        <end position="234"/>
    </location>
</feature>
<dbReference type="Gene3D" id="3.40.1090.10">
    <property type="entry name" value="Cytosolic phospholipase A2 catalytic domain"/>
    <property type="match status" value="2"/>
</dbReference>
<comment type="domain">
    <text evidence="6">The nitrogen atoms of the two glycine residues in the GGXR motif define the oxyanion hole, and stabilize the oxyanion that forms during the nucleophilic attack by the catalytic serine during substrate cleavage.</text>
</comment>
<dbReference type="EMBL" id="CM027684">
    <property type="protein sequence ID" value="KAG0530983.1"/>
    <property type="molecule type" value="Genomic_DNA"/>
</dbReference>
<evidence type="ECO:0000256" key="5">
    <source>
        <dbReference type="PROSITE-ProRule" id="PRU01161"/>
    </source>
</evidence>
<dbReference type="InterPro" id="IPR016035">
    <property type="entry name" value="Acyl_Trfase/lysoPLipase"/>
</dbReference>
<dbReference type="GO" id="GO:0016787">
    <property type="term" value="F:hydrolase activity"/>
    <property type="evidence" value="ECO:0007669"/>
    <property type="project" value="UniProtKB-UniRule"/>
</dbReference>
<keyword evidence="2" id="KW-0611">Plant defense</keyword>
<evidence type="ECO:0000313" key="8">
    <source>
        <dbReference type="EMBL" id="KAG0530983.1"/>
    </source>
</evidence>
<feature type="short sequence motif" description="GXGXXG" evidence="5">
    <location>
        <begin position="26"/>
        <end position="31"/>
    </location>
</feature>
<comment type="caution">
    <text evidence="8">The sequence shown here is derived from an EMBL/GenBank/DDBJ whole genome shotgun (WGS) entry which is preliminary data.</text>
</comment>
<dbReference type="InterPro" id="IPR002641">
    <property type="entry name" value="PNPLA_dom"/>
</dbReference>
<reference evidence="8" key="2">
    <citation type="submission" date="2020-10" db="EMBL/GenBank/DDBJ databases">
        <authorList>
            <person name="Cooper E.A."/>
            <person name="Brenton Z.W."/>
            <person name="Flinn B.S."/>
            <person name="Jenkins J."/>
            <person name="Shu S."/>
            <person name="Flowers D."/>
            <person name="Luo F."/>
            <person name="Wang Y."/>
            <person name="Xia P."/>
            <person name="Barry K."/>
            <person name="Daum C."/>
            <person name="Lipzen A."/>
            <person name="Yoshinaga Y."/>
            <person name="Schmutz J."/>
            <person name="Saski C."/>
            <person name="Vermerris W."/>
            <person name="Kresovich S."/>
        </authorList>
    </citation>
    <scope>NUCLEOTIDE SEQUENCE</scope>
</reference>
<keyword evidence="5 6" id="KW-0442">Lipid degradation</keyword>
<sequence>MEYNTVLMALPPAQQGRVLTVLSIDGGGIRGIIPATILARLETLLQRIDGQDARIADYFDFIAGTSTGGLITAMLSAPGKDKRPLFAAKEINQFYLDNGGHIFPRAHGWWFDNIREKVMDMWKKIKGGPQYNGEFLHDKINKLIKDTKLADTLTNVVIPAFDVSRMQPVVFNSLEAERDARKNARLADVCIATSAAPTYLPAHSFRTIDANGFPHQYEVVDGGVVANNPTMVAMSVLTKEVMRIRSQLKNRAVPIMEGELVGDMDLNLNLNNPTVAAMEALEMSKELGTAAAEDASVYSNILVLSIGTGTANPNKAEKYTAAECNKWGPLGWVMNDGAHPIIDFYSQGSDDMVDVCAEMLFDVLGCQNNFLRIQADMLEGDLLLMDCATDDNMKALIEVGSKVLEQKVAKVNLETGLYEHVPDGPTNDKALEEFAKKLSQERRMRACK</sequence>
<organism evidence="8 9">
    <name type="scientific">Sorghum bicolor</name>
    <name type="common">Sorghum</name>
    <name type="synonym">Sorghum vulgare</name>
    <dbReference type="NCBI Taxonomy" id="4558"/>
    <lineage>
        <taxon>Eukaryota</taxon>
        <taxon>Viridiplantae</taxon>
        <taxon>Streptophyta</taxon>
        <taxon>Embryophyta</taxon>
        <taxon>Tracheophyta</taxon>
        <taxon>Spermatophyta</taxon>
        <taxon>Magnoliopsida</taxon>
        <taxon>Liliopsida</taxon>
        <taxon>Poales</taxon>
        <taxon>Poaceae</taxon>
        <taxon>PACMAD clade</taxon>
        <taxon>Panicoideae</taxon>
        <taxon>Andropogonodae</taxon>
        <taxon>Andropogoneae</taxon>
        <taxon>Sorghinae</taxon>
        <taxon>Sorghum</taxon>
    </lineage>
</organism>
<keyword evidence="5 6" id="KW-0378">Hydrolase</keyword>
<feature type="active site" description="Proton acceptor" evidence="5">
    <location>
        <position position="221"/>
    </location>
</feature>
<feature type="short sequence motif" description="DGA/G" evidence="5">
    <location>
        <begin position="221"/>
        <end position="223"/>
    </location>
</feature>
<dbReference type="Proteomes" id="UP000807115">
    <property type="component" value="Chromosome 5"/>
</dbReference>
<dbReference type="SUPFAM" id="SSF52151">
    <property type="entry name" value="FabD/lysophospholipase-like"/>
    <property type="match status" value="1"/>
</dbReference>
<feature type="active site" description="Nucleophile" evidence="5">
    <location>
        <position position="66"/>
    </location>
</feature>
<evidence type="ECO:0000256" key="6">
    <source>
        <dbReference type="RuleBase" id="RU361262"/>
    </source>
</evidence>
<evidence type="ECO:0000256" key="2">
    <source>
        <dbReference type="ARBA" id="ARBA00022821"/>
    </source>
</evidence>
<dbReference type="PROSITE" id="PS51635">
    <property type="entry name" value="PNPLA"/>
    <property type="match status" value="1"/>
</dbReference>
<dbReference type="GO" id="GO:0006952">
    <property type="term" value="P:defense response"/>
    <property type="evidence" value="ECO:0007669"/>
    <property type="project" value="UniProtKB-KW"/>
</dbReference>
<gene>
    <name evidence="8" type="ORF">BDA96_05G234600</name>
</gene>
<comment type="similarity">
    <text evidence="1 6">Belongs to the patatin family.</text>
</comment>
<evidence type="ECO:0000256" key="4">
    <source>
        <dbReference type="ARBA" id="ARBA00025642"/>
    </source>
</evidence>
<protein>
    <recommendedName>
        <fullName evidence="6">Patatin</fullName>
        <ecNumber evidence="6">3.1.1.-</ecNumber>
    </recommendedName>
</protein>
<comment type="function">
    <text evidence="6">Lipolytic acyl hydrolase (LAH).</text>
</comment>
<reference evidence="8" key="1">
    <citation type="journal article" date="2019" name="BMC Genomics">
        <title>A new reference genome for Sorghum bicolor reveals high levels of sequence similarity between sweet and grain genotypes: implications for the genetics of sugar metabolism.</title>
        <authorList>
            <person name="Cooper E.A."/>
            <person name="Brenton Z.W."/>
            <person name="Flinn B.S."/>
            <person name="Jenkins J."/>
            <person name="Shu S."/>
            <person name="Flowers D."/>
            <person name="Luo F."/>
            <person name="Wang Y."/>
            <person name="Xia P."/>
            <person name="Barry K."/>
            <person name="Daum C."/>
            <person name="Lipzen A."/>
            <person name="Yoshinaga Y."/>
            <person name="Schmutz J."/>
            <person name="Saski C."/>
            <person name="Vermerris W."/>
            <person name="Kresovich S."/>
        </authorList>
    </citation>
    <scope>NUCLEOTIDE SEQUENCE</scope>
</reference>
<feature type="short sequence motif" description="GXSXG" evidence="5">
    <location>
        <begin position="64"/>
        <end position="68"/>
    </location>
</feature>
<accession>A0A921UGM5</accession>
<comment type="function">
    <text evidence="4">Possesses non-specific lipolytic acyl hydrolase (LAH) activity. Hydrolyzes phospholipids as well as galactolipids. May play a role in disease resistance.</text>
</comment>
<dbReference type="GO" id="GO:0016042">
    <property type="term" value="P:lipid catabolic process"/>
    <property type="evidence" value="ECO:0007669"/>
    <property type="project" value="UniProtKB-UniRule"/>
</dbReference>
<dbReference type="PANTHER" id="PTHR32176">
    <property type="entry name" value="XYLOSE ISOMERASE"/>
    <property type="match status" value="1"/>
</dbReference>
<proteinExistence type="inferred from homology"/>
<keyword evidence="3 5" id="KW-0443">Lipid metabolism</keyword>
<dbReference type="EC" id="3.1.1.-" evidence="6"/>
<evidence type="ECO:0000256" key="3">
    <source>
        <dbReference type="ARBA" id="ARBA00023098"/>
    </source>
</evidence>
<evidence type="ECO:0000259" key="7">
    <source>
        <dbReference type="PROSITE" id="PS51635"/>
    </source>
</evidence>
<dbReference type="AlphaFoldDB" id="A0A921UGM5"/>
<dbReference type="Pfam" id="PF01734">
    <property type="entry name" value="Patatin"/>
    <property type="match status" value="1"/>
</dbReference>
<dbReference type="PANTHER" id="PTHR32176:SF51">
    <property type="entry name" value="PATATIN"/>
    <property type="match status" value="1"/>
</dbReference>
<evidence type="ECO:0000256" key="1">
    <source>
        <dbReference type="ARBA" id="ARBA00010240"/>
    </source>
</evidence>
<evidence type="ECO:0000313" key="9">
    <source>
        <dbReference type="Proteomes" id="UP000807115"/>
    </source>
</evidence>
<name>A0A921UGM5_SORBI</name>